<feature type="domain" description="F-box" evidence="5">
    <location>
        <begin position="22"/>
        <end position="70"/>
    </location>
</feature>
<dbReference type="PANTHER" id="PTHR11070:SF30">
    <property type="entry name" value="F-BOX DNA HELICASE 1"/>
    <property type="match status" value="1"/>
</dbReference>
<name>A0AAV9WH86_9PEZI</name>
<gene>
    <name evidence="6" type="ORF">TWF481_006445</name>
</gene>
<dbReference type="Pfam" id="PF13538">
    <property type="entry name" value="UvrD_C_2"/>
    <property type="match status" value="1"/>
</dbReference>
<dbReference type="PROSITE" id="PS50181">
    <property type="entry name" value="FBOX"/>
    <property type="match status" value="1"/>
</dbReference>
<evidence type="ECO:0000313" key="7">
    <source>
        <dbReference type="Proteomes" id="UP001370758"/>
    </source>
</evidence>
<dbReference type="PANTHER" id="PTHR11070">
    <property type="entry name" value="UVRD / RECB / PCRA DNA HELICASE FAMILY MEMBER"/>
    <property type="match status" value="1"/>
</dbReference>
<dbReference type="InterPro" id="IPR027785">
    <property type="entry name" value="UvrD-like_helicase_C"/>
</dbReference>
<evidence type="ECO:0000256" key="4">
    <source>
        <dbReference type="ARBA" id="ARBA00022840"/>
    </source>
</evidence>
<dbReference type="Proteomes" id="UP001370758">
    <property type="component" value="Unassembled WGS sequence"/>
</dbReference>
<evidence type="ECO:0000256" key="1">
    <source>
        <dbReference type="ARBA" id="ARBA00022741"/>
    </source>
</evidence>
<evidence type="ECO:0000259" key="5">
    <source>
        <dbReference type="PROSITE" id="PS50181"/>
    </source>
</evidence>
<accession>A0AAV9WH86</accession>
<dbReference type="EMBL" id="JAVHJL010000003">
    <property type="protein sequence ID" value="KAK6508025.1"/>
    <property type="molecule type" value="Genomic_DNA"/>
</dbReference>
<keyword evidence="1" id="KW-0547">Nucleotide-binding</keyword>
<proteinExistence type="predicted"/>
<dbReference type="InterPro" id="IPR000212">
    <property type="entry name" value="DNA_helicase_UvrD/REP"/>
</dbReference>
<dbReference type="Gene3D" id="3.40.50.300">
    <property type="entry name" value="P-loop containing nucleotide triphosphate hydrolases"/>
    <property type="match status" value="3"/>
</dbReference>
<dbReference type="GO" id="GO:0016787">
    <property type="term" value="F:hydrolase activity"/>
    <property type="evidence" value="ECO:0007669"/>
    <property type="project" value="UniProtKB-KW"/>
</dbReference>
<keyword evidence="7" id="KW-1185">Reference proteome</keyword>
<dbReference type="GO" id="GO:0000724">
    <property type="term" value="P:double-strand break repair via homologous recombination"/>
    <property type="evidence" value="ECO:0007669"/>
    <property type="project" value="TreeGrafter"/>
</dbReference>
<comment type="caution">
    <text evidence="6">The sequence shown here is derived from an EMBL/GenBank/DDBJ whole genome shotgun (WGS) entry which is preliminary data.</text>
</comment>
<organism evidence="6 7">
    <name type="scientific">Arthrobotrys musiformis</name>
    <dbReference type="NCBI Taxonomy" id="47236"/>
    <lineage>
        <taxon>Eukaryota</taxon>
        <taxon>Fungi</taxon>
        <taxon>Dikarya</taxon>
        <taxon>Ascomycota</taxon>
        <taxon>Pezizomycotina</taxon>
        <taxon>Orbiliomycetes</taxon>
        <taxon>Orbiliales</taxon>
        <taxon>Orbiliaceae</taxon>
        <taxon>Arthrobotrys</taxon>
    </lineage>
</organism>
<reference evidence="6 7" key="1">
    <citation type="submission" date="2023-08" db="EMBL/GenBank/DDBJ databases">
        <authorList>
            <person name="Palmer J.M."/>
        </authorList>
    </citation>
    <scope>NUCLEOTIDE SEQUENCE [LARGE SCALE GENOMIC DNA]</scope>
    <source>
        <strain evidence="6 7">TWF481</strain>
    </source>
</reference>
<dbReference type="SUPFAM" id="SSF52540">
    <property type="entry name" value="P-loop containing nucleoside triphosphate hydrolases"/>
    <property type="match status" value="1"/>
</dbReference>
<dbReference type="InterPro" id="IPR014016">
    <property type="entry name" value="UvrD-like_ATP-bd"/>
</dbReference>
<keyword evidence="4" id="KW-0067">ATP-binding</keyword>
<dbReference type="GO" id="GO:0005634">
    <property type="term" value="C:nucleus"/>
    <property type="evidence" value="ECO:0007669"/>
    <property type="project" value="TreeGrafter"/>
</dbReference>
<keyword evidence="3" id="KW-0347">Helicase</keyword>
<dbReference type="InterPro" id="IPR027417">
    <property type="entry name" value="P-loop_NTPase"/>
</dbReference>
<evidence type="ECO:0000256" key="2">
    <source>
        <dbReference type="ARBA" id="ARBA00022801"/>
    </source>
</evidence>
<dbReference type="Pfam" id="PF00580">
    <property type="entry name" value="UvrD-helicase"/>
    <property type="match status" value="1"/>
</dbReference>
<dbReference type="AlphaFoldDB" id="A0AAV9WH86"/>
<evidence type="ECO:0000313" key="6">
    <source>
        <dbReference type="EMBL" id="KAK6508025.1"/>
    </source>
</evidence>
<protein>
    <recommendedName>
        <fullName evidence="5">F-box domain-containing protein</fullName>
    </recommendedName>
</protein>
<dbReference type="GO" id="GO:0043138">
    <property type="term" value="F:3'-5' DNA helicase activity"/>
    <property type="evidence" value="ECO:0007669"/>
    <property type="project" value="UniProtKB-EC"/>
</dbReference>
<dbReference type="GO" id="GO:0031297">
    <property type="term" value="P:replication fork processing"/>
    <property type="evidence" value="ECO:0007669"/>
    <property type="project" value="TreeGrafter"/>
</dbReference>
<dbReference type="GO" id="GO:0003677">
    <property type="term" value="F:DNA binding"/>
    <property type="evidence" value="ECO:0007669"/>
    <property type="project" value="InterPro"/>
</dbReference>
<dbReference type="InterPro" id="IPR001810">
    <property type="entry name" value="F-box_dom"/>
</dbReference>
<dbReference type="GO" id="GO:0005524">
    <property type="term" value="F:ATP binding"/>
    <property type="evidence" value="ECO:0007669"/>
    <property type="project" value="UniProtKB-KW"/>
</dbReference>
<evidence type="ECO:0000256" key="3">
    <source>
        <dbReference type="ARBA" id="ARBA00022806"/>
    </source>
</evidence>
<sequence length="1124" mass="125424">MSSSRHRRTPSTSTKGKHRRMFTGLAALPLETLLHIAGYLSNDDVTTFTRVLPCINTLVARKSFRRWQKLLDDFNYHLNSTFDAIDDDRQQSKKLSGPVNATALSAGASKANNFEDVYLPQTLAQMGLTLRDGQGIQLDDIFLSLQELGSGNGTMFSPLVDCLDADESSRVLRYALDVVLPVNSVRSLLPPAISTSIDSLQPTVSDFILLTGYLFFTELQPQDLMTLLPRYSKRGYINEQALAEYLSYLLLFLKIFRIIGACVLDVIRSIKSETADRVQWKFANGSPLSGHALQILERRIESWFANFYETQIFSLAGSKKPTLTREQQIFVDYDIQKGEIFKVRAYAGTGKTKCLVDYASKRPRKKILYVAYNKMAKLDADFRFKDCYNVDCKTLHSVAFNALSVVNPVVDLQVKGKAISGSERTSSPSSRRGKFARIQSAPTENRFLQNWDIDAIVQALGLTLDAVAPVFTTSYEWEDGLLNWMSYKNSNKSTVGTAENQKNPESLARVITTGIDRFCNSGDPKPTIAHLSLGQCRTRLCNPTLATNWLKILWRKIVSGESPQMTHDCYLKMFSLTADLAADHITFGKYDIVMFDEAQDANPCMENIILRQRGGAGIIIIGDPYQMIYGFRGAKNECFDDEKLPPSQTFHLTKSFRFGKDIADVANIILSTMGETKLVRGGNVNAPSPAVFLPPVKGCNDTAPPSQHTVIFRSNTELIKYFFSSFAKAPDKTICLRTSAANASTAVIPLLKAGYFLYKGQAQKHLRLRGVTSFEEAKAYVRREESSESSDCDEVDLPALALIVGMEEYYQAEKGIGGTSFLEMLESSARRIVDVERLADIILTNAHQSKGLEWDDVIIADDFVSGLEDRPGQAKPTESTNLLYVACTRARRRLQLSQRLAYFLIRRLGTFRFFISPEGSSVCPCCRGKNPFKSFLGDYLAAVGSSHGIDTSNYLSTMPSPCIGYEALTPRRNPFSSNGWIDRRNKPVNPAEIPKCVNLPEIACVNCILAWRSLTNKMHGDLFRFAEGIKDRLGFGKHPHHGDYSIFWAGRFAPNMTSMLPRPGNRSLRSAYTRGMRIGLQAPLNVGSIDESQTAWSDFVFGKARDSGAEYDDDDVDEFIKTFG</sequence>
<keyword evidence="2" id="KW-0378">Hydrolase</keyword>